<dbReference type="PROSITE" id="PS51203">
    <property type="entry name" value="CS"/>
    <property type="match status" value="1"/>
</dbReference>
<evidence type="ECO:0000256" key="3">
    <source>
        <dbReference type="SAM" id="MobiDB-lite"/>
    </source>
</evidence>
<proteinExistence type="predicted"/>
<protein>
    <recommendedName>
        <fullName evidence="1">RNA-directed DNA polymerase</fullName>
        <ecNumber evidence="1">2.7.7.49</ecNumber>
    </recommendedName>
</protein>
<evidence type="ECO:0000259" key="5">
    <source>
        <dbReference type="PROSITE" id="PS51203"/>
    </source>
</evidence>
<dbReference type="InterPro" id="IPR055469">
    <property type="entry name" value="DUF7041"/>
</dbReference>
<gene>
    <name evidence="6" type="ORF">PLXY2_LOCUS3912</name>
</gene>
<dbReference type="CDD" id="cd06465">
    <property type="entry name" value="p23_hB-ind1_like"/>
    <property type="match status" value="1"/>
</dbReference>
<organism evidence="6 7">
    <name type="scientific">Plutella xylostella</name>
    <name type="common">Diamondback moth</name>
    <name type="synonym">Plutella maculipennis</name>
    <dbReference type="NCBI Taxonomy" id="51655"/>
    <lineage>
        <taxon>Eukaryota</taxon>
        <taxon>Metazoa</taxon>
        <taxon>Ecdysozoa</taxon>
        <taxon>Arthropoda</taxon>
        <taxon>Hexapoda</taxon>
        <taxon>Insecta</taxon>
        <taxon>Pterygota</taxon>
        <taxon>Neoptera</taxon>
        <taxon>Endopterygota</taxon>
        <taxon>Lepidoptera</taxon>
        <taxon>Glossata</taxon>
        <taxon>Ditrysia</taxon>
        <taxon>Yponomeutoidea</taxon>
        <taxon>Plutellidae</taxon>
        <taxon>Plutella</taxon>
    </lineage>
</organism>
<dbReference type="InterPro" id="IPR050951">
    <property type="entry name" value="Retrovirus_Pol_polyprotein"/>
</dbReference>
<dbReference type="InterPro" id="IPR041588">
    <property type="entry name" value="Integrase_H2C2"/>
</dbReference>
<dbReference type="InterPro" id="IPR007052">
    <property type="entry name" value="CS_dom"/>
</dbReference>
<feature type="domain" description="CS" evidence="5">
    <location>
        <begin position="916"/>
        <end position="1005"/>
    </location>
</feature>
<accession>A0A8S4DY96</accession>
<dbReference type="InterPro" id="IPR043128">
    <property type="entry name" value="Rev_trsase/Diguanyl_cyclase"/>
</dbReference>
<dbReference type="CDD" id="cd01647">
    <property type="entry name" value="RT_LTR"/>
    <property type="match status" value="1"/>
</dbReference>
<dbReference type="PROSITE" id="PS50878">
    <property type="entry name" value="RT_POL"/>
    <property type="match status" value="1"/>
</dbReference>
<evidence type="ECO:0000256" key="2">
    <source>
        <dbReference type="ARBA" id="ARBA00023268"/>
    </source>
</evidence>
<dbReference type="Pfam" id="PF23055">
    <property type="entry name" value="DUF7041"/>
    <property type="match status" value="1"/>
</dbReference>
<dbReference type="Gene3D" id="2.60.40.790">
    <property type="match status" value="1"/>
</dbReference>
<dbReference type="EMBL" id="CAJHNJ030000010">
    <property type="protein sequence ID" value="CAG9107746.1"/>
    <property type="molecule type" value="Genomic_DNA"/>
</dbReference>
<dbReference type="Pfam" id="PF17921">
    <property type="entry name" value="Integrase_H2C2"/>
    <property type="match status" value="1"/>
</dbReference>
<comment type="caution">
    <text evidence="6">The sequence shown here is derived from an EMBL/GenBank/DDBJ whole genome shotgun (WGS) entry which is preliminary data.</text>
</comment>
<name>A0A8S4DY96_PLUXY</name>
<dbReference type="EC" id="2.7.7.49" evidence="1"/>
<keyword evidence="7" id="KW-1185">Reference proteome</keyword>
<dbReference type="CDD" id="cd09274">
    <property type="entry name" value="RNase_HI_RT_Ty3"/>
    <property type="match status" value="1"/>
</dbReference>
<dbReference type="GO" id="GO:0003964">
    <property type="term" value="F:RNA-directed DNA polymerase activity"/>
    <property type="evidence" value="ECO:0007669"/>
    <property type="project" value="UniProtKB-EC"/>
</dbReference>
<evidence type="ECO:0000313" key="7">
    <source>
        <dbReference type="Proteomes" id="UP000653454"/>
    </source>
</evidence>
<keyword evidence="2" id="KW-0511">Multifunctional enzyme</keyword>
<dbReference type="InterPro" id="IPR043502">
    <property type="entry name" value="DNA/RNA_pol_sf"/>
</dbReference>
<evidence type="ECO:0000256" key="1">
    <source>
        <dbReference type="ARBA" id="ARBA00012493"/>
    </source>
</evidence>
<dbReference type="SUPFAM" id="SSF49764">
    <property type="entry name" value="HSP20-like chaperones"/>
    <property type="match status" value="1"/>
</dbReference>
<evidence type="ECO:0000313" key="6">
    <source>
        <dbReference type="EMBL" id="CAG9107746.1"/>
    </source>
</evidence>
<dbReference type="Gene3D" id="1.10.340.70">
    <property type="match status" value="1"/>
</dbReference>
<reference evidence="6" key="1">
    <citation type="submission" date="2020-11" db="EMBL/GenBank/DDBJ databases">
        <authorList>
            <person name="Whiteford S."/>
        </authorList>
    </citation>
    <scope>NUCLEOTIDE SEQUENCE</scope>
</reference>
<dbReference type="Proteomes" id="UP000653454">
    <property type="component" value="Unassembled WGS sequence"/>
</dbReference>
<dbReference type="Pfam" id="PF00078">
    <property type="entry name" value="RVT_1"/>
    <property type="match status" value="1"/>
</dbReference>
<dbReference type="PANTHER" id="PTHR37984:SF5">
    <property type="entry name" value="PROTEIN NYNRIN-LIKE"/>
    <property type="match status" value="1"/>
</dbReference>
<dbReference type="Pfam" id="PF17919">
    <property type="entry name" value="RT_RNaseH_2"/>
    <property type="match status" value="1"/>
</dbReference>
<feature type="compositionally biased region" description="Acidic residues" evidence="3">
    <location>
        <begin position="1054"/>
        <end position="1064"/>
    </location>
</feature>
<dbReference type="FunFam" id="3.30.70.270:FF:000020">
    <property type="entry name" value="Transposon Tf2-6 polyprotein-like Protein"/>
    <property type="match status" value="1"/>
</dbReference>
<feature type="region of interest" description="Disordered" evidence="3">
    <location>
        <begin position="1025"/>
        <end position="1064"/>
    </location>
</feature>
<dbReference type="Gene3D" id="3.10.10.10">
    <property type="entry name" value="HIV Type 1 Reverse Transcriptase, subunit A, domain 1"/>
    <property type="match status" value="1"/>
</dbReference>
<feature type="compositionally biased region" description="Acidic residues" evidence="3">
    <location>
        <begin position="1025"/>
        <end position="1035"/>
    </location>
</feature>
<dbReference type="Gene3D" id="3.30.70.270">
    <property type="match status" value="2"/>
</dbReference>
<dbReference type="InterPro" id="IPR041577">
    <property type="entry name" value="RT_RNaseH_2"/>
</dbReference>
<dbReference type="SUPFAM" id="SSF56672">
    <property type="entry name" value="DNA/RNA polymerases"/>
    <property type="match status" value="1"/>
</dbReference>
<dbReference type="InterPro" id="IPR008978">
    <property type="entry name" value="HSP20-like_chaperone"/>
</dbReference>
<dbReference type="PANTHER" id="PTHR37984">
    <property type="entry name" value="PROTEIN CBG26694"/>
    <property type="match status" value="1"/>
</dbReference>
<dbReference type="Pfam" id="PF04969">
    <property type="entry name" value="CS"/>
    <property type="match status" value="1"/>
</dbReference>
<dbReference type="AlphaFoldDB" id="A0A8S4DY96"/>
<feature type="domain" description="Reverse transcriptase" evidence="4">
    <location>
        <begin position="353"/>
        <end position="530"/>
    </location>
</feature>
<sequence>MEFEQVANTSASSVAVDRISIKVPPFWHEKPVLWFAILEAQFILNNIRVETTKFYYAVQQLPPAVADEVKGIILNPPAENPYSDLRKALIGKYEQTYEENVRQVLEKEEIGDRKPSSFLQHLSSLAGTAFPERTIKTIWLDQLPYIMQGVLRSQKSASLVELGELADELHNMKHPGPVHYGVNAASRSPAPVSSSHLPIVIDSLNEAVRLRAPATYELVAANGSKIQTYGLVQLNLNLGLRRDLKWSFVVADVSGAIIGADLLAHYNLLPDCAQVLADGNQPSVKLVSLPDTPYAAILAEFPSITRPPGTTPDVSHSTLHYIKTTEGSPVTSRPRRLAPHKLRAAQKEFEQMVQVGVARPSSSPWSSPLHLVPKKDFTYRPCGDYRALNARTVPDRYPVRHIGDYSHNIAGSSVFSTVDLVKAYQQIPVFENDIQKTAIITPFGLFEFPYMTFGLRNAGQTFQRFIDEVVRGLDFCFAYVDDILVYSKDPTEHAIHLRALFQRLHNYGVVINPSKCVFGADEVTFLGYRINAAGTRPPEDRIQALADFPPPKSVQGMRRFLGMLNYYRRFLPNAAKYQAPLIDAVAATNSKGAKPFPWTTDLERCFDECKASLTTATTLTHPDAEATLGLFTDASSTHIGACLQQRKSEDDDWMPLAYFSKKLSAKQAEWPAYYRELLGVYESVQHFRHILEAQHATIYTDHKPLIYAFIQRREKLPPSQLNQLSFISQFTTDIRHIKGEDNVVADAMSRVEALSLEDDYHSLAISQDSDPELAKLLASPSSLKLTKVSIPGTNVILWCDNTTGRPRPYLTPSFRRPAFDRLHNLSHPSMRESVRLVSDRFAWPLMKKDCKEWARTCLQCQRSKPIRRQLGTLLLLFRPLLHPHLHLIKLLLSYPHLPLLLKLPLGLNTMTANVVAIPPSVSWAQSSARVYLTFNVECEKPDINIENKCISFKGHCAPDHKLHAVDIPLYAEINAEKSSFVNKGRYIEVVLAKEKVQEAFWPALTSDMKKHHWLKVDFNRWQDEEDSGEELDDINDMFSSKLGDFGDEKGDTSSTEEDDLLDIE</sequence>
<dbReference type="InterPro" id="IPR000477">
    <property type="entry name" value="RT_dom"/>
</dbReference>
<evidence type="ECO:0000259" key="4">
    <source>
        <dbReference type="PROSITE" id="PS50878"/>
    </source>
</evidence>